<name>A0A7I7VYM9_9MYCO</name>
<organism evidence="2 3">
    <name type="scientific">Mycolicibacterium doricum</name>
    <dbReference type="NCBI Taxonomy" id="126673"/>
    <lineage>
        <taxon>Bacteria</taxon>
        <taxon>Bacillati</taxon>
        <taxon>Actinomycetota</taxon>
        <taxon>Actinomycetes</taxon>
        <taxon>Mycobacteriales</taxon>
        <taxon>Mycobacteriaceae</taxon>
        <taxon>Mycolicibacterium</taxon>
    </lineage>
</organism>
<dbReference type="PANTHER" id="PTHR34047:SF10">
    <property type="entry name" value="GROUP II INTRON-ASSOCIATED OPEN READING FRAME"/>
    <property type="match status" value="1"/>
</dbReference>
<keyword evidence="2" id="KW-0548">Nucleotidyltransferase</keyword>
<dbReference type="OrthoDB" id="1550386at2"/>
<accession>A0A7I7VYM9</accession>
<dbReference type="NCBIfam" id="TIGR04416">
    <property type="entry name" value="group_II_RT_mat"/>
    <property type="match status" value="1"/>
</dbReference>
<protein>
    <submittedName>
        <fullName evidence="2">Group II intron reverse transcriptase/maturase</fullName>
    </submittedName>
</protein>
<dbReference type="Pfam" id="PF13655">
    <property type="entry name" value="RVT_N"/>
    <property type="match status" value="1"/>
</dbReference>
<dbReference type="InterPro" id="IPR013597">
    <property type="entry name" value="Mat_intron_G2"/>
</dbReference>
<dbReference type="AlphaFoldDB" id="A0A7I7VYM9"/>
<evidence type="ECO:0000313" key="2">
    <source>
        <dbReference type="EMBL" id="BBZ09575.1"/>
    </source>
</evidence>
<dbReference type="InterPro" id="IPR051083">
    <property type="entry name" value="GrpII_Intron_Splice-Mob/Def"/>
</dbReference>
<dbReference type="PANTHER" id="PTHR34047">
    <property type="entry name" value="NUCLEAR INTRON MATURASE 1, MITOCHONDRIAL-RELATED"/>
    <property type="match status" value="1"/>
</dbReference>
<dbReference type="RefSeq" id="WP_085192290.1">
    <property type="nucleotide sequence ID" value="NZ_AP022605.1"/>
</dbReference>
<sequence length="603" mass="68051">MGKLDTGTVNGPEDEISDWDAVDWRRVEDDVRRLRQRIFTATQAGDHKRVRNLQKLMLGSRANALLSVRRVTELNAGRKTAGVDGRVVLAGWEKAEMATWLQRDTATWRPRPVKRVFIPKSNGKRRGLGIPVIADRALQALTVNALEPEWEARFESRSYGFRPGRSCQDAMQAIFVTARGATCKRVWALDADLAAAFDRIDHAHLLAQLGSFPARGMIAAWLRAGVIDQGRLAPTEEGSPQGGVISPLLMNVALHGMEQAAGVRYIRTGTNAGTARPGSPVLIRYADDLLALCHSREQAEQVKARLTEWLRPRGLVFNEDKTRIVHLNDGVDFLGFNIRRYRGKLLIKPSKAAVKRIRARLTAEMRALRGHNAQMVLIRLNPIIRGWSAYYRHCVSARVFNALDNHVWKLTDKWARFTHPHKGRRWIVSRYFGALNRSRRDRWVFGDRDSGAYLVKFAWTAITRHTLVKGWASPDDPALADYWAARRRRGRPPLDRTRSWLIGKQRGRCPLCGQLLLHAEVEPRHPDEWEQWITATAKAIRRQAIVVDSGSESLGYTAFRLIHTHCRGRHPDRIGVHQHSAVSTEEPSGLLEPVAWKAGTAGS</sequence>
<dbReference type="GO" id="GO:0003964">
    <property type="term" value="F:RNA-directed DNA polymerase activity"/>
    <property type="evidence" value="ECO:0007669"/>
    <property type="project" value="UniProtKB-KW"/>
</dbReference>
<dbReference type="Pfam" id="PF08388">
    <property type="entry name" value="GIIM"/>
    <property type="match status" value="1"/>
</dbReference>
<dbReference type="EMBL" id="AP022605">
    <property type="protein sequence ID" value="BBZ09575.1"/>
    <property type="molecule type" value="Genomic_DNA"/>
</dbReference>
<dbReference type="KEGG" id="mdr:MDOR_37440"/>
<proteinExistence type="predicted"/>
<dbReference type="InterPro" id="IPR025960">
    <property type="entry name" value="RVT_N"/>
</dbReference>
<dbReference type="InterPro" id="IPR030931">
    <property type="entry name" value="Group_II_RT_mat"/>
</dbReference>
<feature type="domain" description="Reverse transcriptase" evidence="1">
    <location>
        <begin position="99"/>
        <end position="338"/>
    </location>
</feature>
<dbReference type="InterPro" id="IPR043502">
    <property type="entry name" value="DNA/RNA_pol_sf"/>
</dbReference>
<gene>
    <name evidence="2" type="ORF">MDOR_37440</name>
</gene>
<keyword evidence="2" id="KW-0808">Transferase</keyword>
<evidence type="ECO:0000313" key="3">
    <source>
        <dbReference type="Proteomes" id="UP000467201"/>
    </source>
</evidence>
<keyword evidence="2" id="KW-0695">RNA-directed DNA polymerase</keyword>
<dbReference type="CDD" id="cd01651">
    <property type="entry name" value="RT_G2_intron"/>
    <property type="match status" value="1"/>
</dbReference>
<dbReference type="SUPFAM" id="SSF56672">
    <property type="entry name" value="DNA/RNA polymerases"/>
    <property type="match status" value="1"/>
</dbReference>
<dbReference type="Proteomes" id="UP000467201">
    <property type="component" value="Chromosome"/>
</dbReference>
<evidence type="ECO:0000259" key="1">
    <source>
        <dbReference type="PROSITE" id="PS50878"/>
    </source>
</evidence>
<dbReference type="InterPro" id="IPR000477">
    <property type="entry name" value="RT_dom"/>
</dbReference>
<dbReference type="Pfam" id="PF00078">
    <property type="entry name" value="RVT_1"/>
    <property type="match status" value="1"/>
</dbReference>
<dbReference type="PROSITE" id="PS50878">
    <property type="entry name" value="RT_POL"/>
    <property type="match status" value="1"/>
</dbReference>
<reference evidence="2 3" key="1">
    <citation type="journal article" date="2019" name="Emerg. Microbes Infect.">
        <title>Comprehensive subspecies identification of 175 nontuberculous mycobacteria species based on 7547 genomic profiles.</title>
        <authorList>
            <person name="Matsumoto Y."/>
            <person name="Kinjo T."/>
            <person name="Motooka D."/>
            <person name="Nabeya D."/>
            <person name="Jung N."/>
            <person name="Uechi K."/>
            <person name="Horii T."/>
            <person name="Iida T."/>
            <person name="Fujita J."/>
            <person name="Nakamura S."/>
        </authorList>
    </citation>
    <scope>NUCLEOTIDE SEQUENCE [LARGE SCALE GENOMIC DNA]</scope>
    <source>
        <strain evidence="2 3">JCM 12405</strain>
    </source>
</reference>